<proteinExistence type="predicted"/>
<protein>
    <submittedName>
        <fullName evidence="2">Uncharacterized protein</fullName>
    </submittedName>
</protein>
<evidence type="ECO:0000313" key="3">
    <source>
        <dbReference type="Proteomes" id="UP001066276"/>
    </source>
</evidence>
<name>A0AAV7RZ77_PLEWA</name>
<keyword evidence="3" id="KW-1185">Reference proteome</keyword>
<dbReference type="EMBL" id="JANPWB010000009">
    <property type="protein sequence ID" value="KAJ1156268.1"/>
    <property type="molecule type" value="Genomic_DNA"/>
</dbReference>
<feature type="region of interest" description="Disordered" evidence="1">
    <location>
        <begin position="76"/>
        <end position="104"/>
    </location>
</feature>
<dbReference type="AlphaFoldDB" id="A0AAV7RZ77"/>
<reference evidence="2" key="1">
    <citation type="journal article" date="2022" name="bioRxiv">
        <title>Sequencing and chromosome-scale assembly of the giantPleurodeles waltlgenome.</title>
        <authorList>
            <person name="Brown T."/>
            <person name="Elewa A."/>
            <person name="Iarovenko S."/>
            <person name="Subramanian E."/>
            <person name="Araus A.J."/>
            <person name="Petzold A."/>
            <person name="Susuki M."/>
            <person name="Suzuki K.-i.T."/>
            <person name="Hayashi T."/>
            <person name="Toyoda A."/>
            <person name="Oliveira C."/>
            <person name="Osipova E."/>
            <person name="Leigh N.D."/>
            <person name="Simon A."/>
            <person name="Yun M.H."/>
        </authorList>
    </citation>
    <scope>NUCLEOTIDE SEQUENCE</scope>
    <source>
        <strain evidence="2">20211129_DDA</strain>
        <tissue evidence="2">Liver</tissue>
    </source>
</reference>
<organism evidence="2 3">
    <name type="scientific">Pleurodeles waltl</name>
    <name type="common">Iberian ribbed newt</name>
    <dbReference type="NCBI Taxonomy" id="8319"/>
    <lineage>
        <taxon>Eukaryota</taxon>
        <taxon>Metazoa</taxon>
        <taxon>Chordata</taxon>
        <taxon>Craniata</taxon>
        <taxon>Vertebrata</taxon>
        <taxon>Euteleostomi</taxon>
        <taxon>Amphibia</taxon>
        <taxon>Batrachia</taxon>
        <taxon>Caudata</taxon>
        <taxon>Salamandroidea</taxon>
        <taxon>Salamandridae</taxon>
        <taxon>Pleurodelinae</taxon>
        <taxon>Pleurodeles</taxon>
    </lineage>
</organism>
<evidence type="ECO:0000256" key="1">
    <source>
        <dbReference type="SAM" id="MobiDB-lite"/>
    </source>
</evidence>
<dbReference type="Proteomes" id="UP001066276">
    <property type="component" value="Chromosome 5"/>
</dbReference>
<comment type="caution">
    <text evidence="2">The sequence shown here is derived from an EMBL/GenBank/DDBJ whole genome shotgun (WGS) entry which is preliminary data.</text>
</comment>
<sequence length="124" mass="13055">MSCGGDTRYGLCEVTPMAWGASTNPLGCCPVPVPRRHFFVGGAGFTPDGPHLLPHFQRTVALHCAPCNVFPAGPGRVRPSASSSGRCQSRRQARATTRVPGLSAGRRPYETGTSTCILNASLCL</sequence>
<accession>A0AAV7RZ77</accession>
<gene>
    <name evidence="2" type="ORF">NDU88_008992</name>
</gene>
<evidence type="ECO:0000313" key="2">
    <source>
        <dbReference type="EMBL" id="KAJ1156268.1"/>
    </source>
</evidence>